<evidence type="ECO:0000313" key="1">
    <source>
        <dbReference type="EMBL" id="CAG8475560.1"/>
    </source>
</evidence>
<proteinExistence type="predicted"/>
<name>A0ACA9KKC4_9GLOM</name>
<comment type="caution">
    <text evidence="1">The sequence shown here is derived from an EMBL/GenBank/DDBJ whole genome shotgun (WGS) entry which is preliminary data.</text>
</comment>
<dbReference type="Proteomes" id="UP000789702">
    <property type="component" value="Unassembled WGS sequence"/>
</dbReference>
<dbReference type="EMBL" id="CAJVPU010001245">
    <property type="protein sequence ID" value="CAG8475560.1"/>
    <property type="molecule type" value="Genomic_DNA"/>
</dbReference>
<evidence type="ECO:0000313" key="2">
    <source>
        <dbReference type="Proteomes" id="UP000789702"/>
    </source>
</evidence>
<keyword evidence="2" id="KW-1185">Reference proteome</keyword>
<accession>A0ACA9KKC4</accession>
<protein>
    <submittedName>
        <fullName evidence="1">944_t:CDS:1</fullName>
    </submittedName>
</protein>
<gene>
    <name evidence="1" type="ORF">DHETER_LOCUS1903</name>
</gene>
<reference evidence="1" key="1">
    <citation type="submission" date="2021-06" db="EMBL/GenBank/DDBJ databases">
        <authorList>
            <person name="Kallberg Y."/>
            <person name="Tangrot J."/>
            <person name="Rosling A."/>
        </authorList>
    </citation>
    <scope>NUCLEOTIDE SEQUENCE</scope>
    <source>
        <strain evidence="1">IL203A</strain>
    </source>
</reference>
<sequence>MAHMLEVSFKSDNNSFPQTDLRGNFMENSIGQIETWNLGQFNYVWNFESERILETCSLDDNHSVGKIRLSN</sequence>
<organism evidence="1 2">
    <name type="scientific">Dentiscutata heterogama</name>
    <dbReference type="NCBI Taxonomy" id="1316150"/>
    <lineage>
        <taxon>Eukaryota</taxon>
        <taxon>Fungi</taxon>
        <taxon>Fungi incertae sedis</taxon>
        <taxon>Mucoromycota</taxon>
        <taxon>Glomeromycotina</taxon>
        <taxon>Glomeromycetes</taxon>
        <taxon>Diversisporales</taxon>
        <taxon>Gigasporaceae</taxon>
        <taxon>Dentiscutata</taxon>
    </lineage>
</organism>